<dbReference type="PANTHER" id="PTHR43861:SF1">
    <property type="entry name" value="TRANS-ACONITATE 2-METHYLTRANSFERASE"/>
    <property type="match status" value="1"/>
</dbReference>
<evidence type="ECO:0000259" key="1">
    <source>
        <dbReference type="Pfam" id="PF13847"/>
    </source>
</evidence>
<dbReference type="Pfam" id="PF13847">
    <property type="entry name" value="Methyltransf_31"/>
    <property type="match status" value="1"/>
</dbReference>
<dbReference type="EMBL" id="JBHSBI010000043">
    <property type="protein sequence ID" value="MFC4015331.1"/>
    <property type="molecule type" value="Genomic_DNA"/>
</dbReference>
<dbReference type="RefSeq" id="WP_379535151.1">
    <property type="nucleotide sequence ID" value="NZ_JBHSBI010000043.1"/>
</dbReference>
<dbReference type="GO" id="GO:0032259">
    <property type="term" value="P:methylation"/>
    <property type="evidence" value="ECO:0007669"/>
    <property type="project" value="UniProtKB-KW"/>
</dbReference>
<dbReference type="InterPro" id="IPR029063">
    <property type="entry name" value="SAM-dependent_MTases_sf"/>
</dbReference>
<comment type="caution">
    <text evidence="2">The sequence shown here is derived from an EMBL/GenBank/DDBJ whole genome shotgun (WGS) entry which is preliminary data.</text>
</comment>
<keyword evidence="3" id="KW-1185">Reference proteome</keyword>
<sequence>MDKKIFETPAEQPEAERYLGRVSRYEPMRALRATALELLPVPPGGRALDMGCGLGDMARVLAGLVGPGGSVTAVDLSPAMVAAAQGKHLDAPGAATVTYQVGDVSTLERPQEFDVVWCERVLQHVPDPDAAMLNLTRALAPGGRLCVVDVDWGALVVDGVEEALTSRVLTAFQRKVAQPTIGRTLRRRFARAGLADPALRAVTVISTVLADAAAVTPVLDRRLSAHIPEADRQAWFAALSAADERAEFMAAMPIYVAAAGRDR</sequence>
<dbReference type="Proteomes" id="UP001595851">
    <property type="component" value="Unassembled WGS sequence"/>
</dbReference>
<dbReference type="SUPFAM" id="SSF53335">
    <property type="entry name" value="S-adenosyl-L-methionine-dependent methyltransferases"/>
    <property type="match status" value="1"/>
</dbReference>
<evidence type="ECO:0000313" key="2">
    <source>
        <dbReference type="EMBL" id="MFC4015331.1"/>
    </source>
</evidence>
<name>A0ABV8GMZ6_9ACTN</name>
<keyword evidence="2" id="KW-0808">Transferase</keyword>
<dbReference type="CDD" id="cd02440">
    <property type="entry name" value="AdoMet_MTases"/>
    <property type="match status" value="1"/>
</dbReference>
<gene>
    <name evidence="2" type="ORF">ACFOY2_49530</name>
</gene>
<feature type="domain" description="Methyltransferase" evidence="1">
    <location>
        <begin position="44"/>
        <end position="160"/>
    </location>
</feature>
<reference evidence="3" key="1">
    <citation type="journal article" date="2019" name="Int. J. Syst. Evol. Microbiol.">
        <title>The Global Catalogue of Microorganisms (GCM) 10K type strain sequencing project: providing services to taxonomists for standard genome sequencing and annotation.</title>
        <authorList>
            <consortium name="The Broad Institute Genomics Platform"/>
            <consortium name="The Broad Institute Genome Sequencing Center for Infectious Disease"/>
            <person name="Wu L."/>
            <person name="Ma J."/>
        </authorList>
    </citation>
    <scope>NUCLEOTIDE SEQUENCE [LARGE SCALE GENOMIC DNA]</scope>
    <source>
        <strain evidence="3">TBRC 1276</strain>
    </source>
</reference>
<evidence type="ECO:0000313" key="3">
    <source>
        <dbReference type="Proteomes" id="UP001595851"/>
    </source>
</evidence>
<dbReference type="GO" id="GO:0008168">
    <property type="term" value="F:methyltransferase activity"/>
    <property type="evidence" value="ECO:0007669"/>
    <property type="project" value="UniProtKB-KW"/>
</dbReference>
<accession>A0ABV8GMZ6</accession>
<dbReference type="Gene3D" id="3.40.50.150">
    <property type="entry name" value="Vaccinia Virus protein VP39"/>
    <property type="match status" value="1"/>
</dbReference>
<keyword evidence="2" id="KW-0489">Methyltransferase</keyword>
<organism evidence="2 3">
    <name type="scientific">Nonomuraea purpurea</name>
    <dbReference type="NCBI Taxonomy" id="1849276"/>
    <lineage>
        <taxon>Bacteria</taxon>
        <taxon>Bacillati</taxon>
        <taxon>Actinomycetota</taxon>
        <taxon>Actinomycetes</taxon>
        <taxon>Streptosporangiales</taxon>
        <taxon>Streptosporangiaceae</taxon>
        <taxon>Nonomuraea</taxon>
    </lineage>
</organism>
<protein>
    <submittedName>
        <fullName evidence="2">Methyltransferase domain-containing protein</fullName>
    </submittedName>
</protein>
<dbReference type="PANTHER" id="PTHR43861">
    <property type="entry name" value="TRANS-ACONITATE 2-METHYLTRANSFERASE-RELATED"/>
    <property type="match status" value="1"/>
</dbReference>
<proteinExistence type="predicted"/>
<dbReference type="InterPro" id="IPR025714">
    <property type="entry name" value="Methyltranfer_dom"/>
</dbReference>